<dbReference type="PROSITE" id="PS00523">
    <property type="entry name" value="SULFATASE_1"/>
    <property type="match status" value="1"/>
</dbReference>
<dbReference type="GO" id="GO:0004065">
    <property type="term" value="F:arylsulfatase activity"/>
    <property type="evidence" value="ECO:0007669"/>
    <property type="project" value="UniProtKB-EC"/>
</dbReference>
<feature type="domain" description="Sulfatase N-terminal" evidence="4">
    <location>
        <begin position="42"/>
        <end position="423"/>
    </location>
</feature>
<dbReference type="Gene3D" id="3.40.720.10">
    <property type="entry name" value="Alkaline Phosphatase, subunit A"/>
    <property type="match status" value="1"/>
</dbReference>
<sequence precursor="true">MKNYMPNRRDFLKAAATSAAVPALTGLARAAEISQNSRKKTNLLFIMTDQQRYDALSIAGNDVLETPNLDRLAKQGAYFKNAYSPCAVCCPARSSVLTGCTVENTKMRTNSLAYYPEKTGLMPMPTFDEILTDRGYHCEYYGKWHSLSSHTDIYKNPLSESKEGHSIFNHGGQKYVWLDYLKGKEPKGNLKPGQFRDNMSNRPYRADPIDKLYGKNPDQLKIKDMRIVQPDQHGELLMDKENTLTAFQAKQTIEAIERLKDKPFSITCSFHFPHSPILPTEPYYSMYPAEDMEPPASIHDDMSNSPYANANGRRHLSEYRDKEKIKYMISNYYGLVKEIDDWVGEILKALDRNGIADNTLVIFTSDHGEMLGAHGMREKNVFYEESAHIPLMISYPNAIKNNTTVDGYVSLIDLFPTILDYLQAGNQNCDGTSLRGLIEGTDSEHGQYVVTEWDYRGDVSPNYMIVKDGWKLMIPYSKTSKVLNAMYDLNSDPHEMNNLLGKNPDRQQYADKAEELRKSLLEWLKKNHSKHYEGVKARKLV</sequence>
<evidence type="ECO:0000256" key="1">
    <source>
        <dbReference type="ARBA" id="ARBA00008779"/>
    </source>
</evidence>
<evidence type="ECO:0000313" key="5">
    <source>
        <dbReference type="EMBL" id="AQT69801.1"/>
    </source>
</evidence>
<dbReference type="RefSeq" id="WP_169853248.1">
    <property type="nucleotide sequence ID" value="NZ_CP019791.1"/>
</dbReference>
<dbReference type="PANTHER" id="PTHR45953">
    <property type="entry name" value="IDURONATE 2-SULFATASE"/>
    <property type="match status" value="1"/>
</dbReference>
<dbReference type="InterPro" id="IPR000917">
    <property type="entry name" value="Sulfatase_N"/>
</dbReference>
<gene>
    <name evidence="5" type="ORF">STSP2_02998</name>
</gene>
<keyword evidence="2" id="KW-0479">Metal-binding</keyword>
<dbReference type="GO" id="GO:0046872">
    <property type="term" value="F:metal ion binding"/>
    <property type="evidence" value="ECO:0007669"/>
    <property type="project" value="UniProtKB-KW"/>
</dbReference>
<comment type="similarity">
    <text evidence="1">Belongs to the sulfatase family.</text>
</comment>
<dbReference type="KEGG" id="alus:STSP2_02998"/>
<organism evidence="5 6">
    <name type="scientific">Anaerohalosphaera lusitana</name>
    <dbReference type="NCBI Taxonomy" id="1936003"/>
    <lineage>
        <taxon>Bacteria</taxon>
        <taxon>Pseudomonadati</taxon>
        <taxon>Planctomycetota</taxon>
        <taxon>Phycisphaerae</taxon>
        <taxon>Sedimentisphaerales</taxon>
        <taxon>Anaerohalosphaeraceae</taxon>
        <taxon>Anaerohalosphaera</taxon>
    </lineage>
</organism>
<keyword evidence="3 5" id="KW-0378">Hydrolase</keyword>
<dbReference type="InterPro" id="IPR006311">
    <property type="entry name" value="TAT_signal"/>
</dbReference>
<dbReference type="PANTHER" id="PTHR45953:SF1">
    <property type="entry name" value="IDURONATE 2-SULFATASE"/>
    <property type="match status" value="1"/>
</dbReference>
<evidence type="ECO:0000256" key="2">
    <source>
        <dbReference type="ARBA" id="ARBA00022723"/>
    </source>
</evidence>
<name>A0A1U9NPF6_9BACT</name>
<protein>
    <submittedName>
        <fullName evidence="5">Arylsulfatase</fullName>
        <ecNumber evidence="5">3.1.6.1</ecNumber>
    </submittedName>
</protein>
<evidence type="ECO:0000256" key="3">
    <source>
        <dbReference type="ARBA" id="ARBA00022801"/>
    </source>
</evidence>
<reference evidence="6" key="1">
    <citation type="submission" date="2017-02" db="EMBL/GenBank/DDBJ databases">
        <title>Comparative genomics and description of representatives of a novel lineage of planctomycetes thriving in anoxic sediments.</title>
        <authorList>
            <person name="Spring S."/>
            <person name="Bunk B."/>
            <person name="Sproer C."/>
        </authorList>
    </citation>
    <scope>NUCLEOTIDE SEQUENCE [LARGE SCALE GENOMIC DNA]</scope>
    <source>
        <strain evidence="6">ST-NAGAB-D1</strain>
    </source>
</reference>
<evidence type="ECO:0000259" key="4">
    <source>
        <dbReference type="Pfam" id="PF00884"/>
    </source>
</evidence>
<dbReference type="Proteomes" id="UP000189674">
    <property type="component" value="Chromosome"/>
</dbReference>
<dbReference type="STRING" id="1936003.STSP2_02998"/>
<keyword evidence="6" id="KW-1185">Reference proteome</keyword>
<proteinExistence type="inferred from homology"/>
<dbReference type="GO" id="GO:0005737">
    <property type="term" value="C:cytoplasm"/>
    <property type="evidence" value="ECO:0007669"/>
    <property type="project" value="TreeGrafter"/>
</dbReference>
<dbReference type="SUPFAM" id="SSF53649">
    <property type="entry name" value="Alkaline phosphatase-like"/>
    <property type="match status" value="1"/>
</dbReference>
<dbReference type="PROSITE" id="PS51318">
    <property type="entry name" value="TAT"/>
    <property type="match status" value="1"/>
</dbReference>
<dbReference type="AlphaFoldDB" id="A0A1U9NPF6"/>
<dbReference type="EC" id="3.1.6.1" evidence="5"/>
<evidence type="ECO:0000313" key="6">
    <source>
        <dbReference type="Proteomes" id="UP000189674"/>
    </source>
</evidence>
<accession>A0A1U9NPF6</accession>
<dbReference type="EMBL" id="CP019791">
    <property type="protein sequence ID" value="AQT69801.1"/>
    <property type="molecule type" value="Genomic_DNA"/>
</dbReference>
<dbReference type="InterPro" id="IPR024607">
    <property type="entry name" value="Sulfatase_CS"/>
</dbReference>
<dbReference type="InterPro" id="IPR017850">
    <property type="entry name" value="Alkaline_phosphatase_core_sf"/>
</dbReference>
<dbReference type="Pfam" id="PF00884">
    <property type="entry name" value="Sulfatase"/>
    <property type="match status" value="1"/>
</dbReference>